<keyword evidence="3" id="KW-1185">Reference proteome</keyword>
<reference evidence="2 3" key="1">
    <citation type="submission" date="2020-06" db="EMBL/GenBank/DDBJ databases">
        <authorList>
            <person name="Li R."/>
            <person name="Bekaert M."/>
        </authorList>
    </citation>
    <scope>NUCLEOTIDE SEQUENCE [LARGE SCALE GENOMIC DNA]</scope>
    <source>
        <strain evidence="3">wild</strain>
    </source>
</reference>
<protein>
    <recommendedName>
        <fullName evidence="4">MAD2L1-binding protein</fullName>
    </recommendedName>
</protein>
<dbReference type="GO" id="GO:0005634">
    <property type="term" value="C:nucleus"/>
    <property type="evidence" value="ECO:0007669"/>
    <property type="project" value="InterPro"/>
</dbReference>
<dbReference type="PANTHER" id="PTHR15681:SF1">
    <property type="entry name" value="MAD2L1-BINDING PROTEIN"/>
    <property type="match status" value="1"/>
</dbReference>
<dbReference type="PANTHER" id="PTHR15681">
    <property type="entry name" value="MAD2L1-BINDING PROTEIN"/>
    <property type="match status" value="1"/>
</dbReference>
<dbReference type="InterPro" id="IPR053729">
    <property type="entry name" value="MAD2L1BP_domain_sf"/>
</dbReference>
<name>A0A6J8DC67_MYTCO</name>
<dbReference type="InterPro" id="IPR009511">
    <property type="entry name" value="MAD1/Cdc20-bound-Mad2-bd"/>
</dbReference>
<evidence type="ECO:0008006" key="4">
    <source>
        <dbReference type="Google" id="ProtNLM"/>
    </source>
</evidence>
<feature type="coiled-coil region" evidence="1">
    <location>
        <begin position="306"/>
        <end position="333"/>
    </location>
</feature>
<organism evidence="2 3">
    <name type="scientific">Mytilus coruscus</name>
    <name type="common">Sea mussel</name>
    <dbReference type="NCBI Taxonomy" id="42192"/>
    <lineage>
        <taxon>Eukaryota</taxon>
        <taxon>Metazoa</taxon>
        <taxon>Spiralia</taxon>
        <taxon>Lophotrochozoa</taxon>
        <taxon>Mollusca</taxon>
        <taxon>Bivalvia</taxon>
        <taxon>Autobranchia</taxon>
        <taxon>Pteriomorphia</taxon>
        <taxon>Mytilida</taxon>
        <taxon>Mytiloidea</taxon>
        <taxon>Mytilidae</taxon>
        <taxon>Mytilinae</taxon>
        <taxon>Mytilus</taxon>
    </lineage>
</organism>
<evidence type="ECO:0000313" key="3">
    <source>
        <dbReference type="Proteomes" id="UP000507470"/>
    </source>
</evidence>
<sequence>MAFRKNTKIQSDSCKDLIFDGGIQSHTRCILVKEYLKYILYERQQIPVPYEQVKQGLKMMEDELHNVNEVKTGPEHKQQKPPVRRSFVSKMELRKITKLVKGLEELFEKLVENFEICPEVRQVLFLLGGTTVSPKECYLITLPPYHPESNNLSSKFCIRYLMKELIMQDFVGKLKDVHTTNAIVMLNAPADSGIKWFLPKPNFTLPSRGTKFSLNLISNPNSDVFNHDLTHEENEIEISGIEPFDVSGLDASLEEEMMKLFISSDPTEKHGHIHIEKRGHIHTEKQGHVLASVDKAKRLSRKSFCLNNYDNTIEEKNKSSANLEDKLRNLSSENNNDISLYSEEDTILQKTIDDSKVLTGAPCIWFQAPCMFKGYKTSRQSNGLM</sequence>
<dbReference type="EMBL" id="CACVKT020007119">
    <property type="protein sequence ID" value="CAC5405499.1"/>
    <property type="molecule type" value="Genomic_DNA"/>
</dbReference>
<accession>A0A6J8DC67</accession>
<dbReference type="AlphaFoldDB" id="A0A6J8DC67"/>
<evidence type="ECO:0000313" key="2">
    <source>
        <dbReference type="EMBL" id="CAC5405499.1"/>
    </source>
</evidence>
<dbReference type="GO" id="GO:0007096">
    <property type="term" value="P:regulation of exit from mitosis"/>
    <property type="evidence" value="ECO:0007669"/>
    <property type="project" value="InterPro"/>
</dbReference>
<proteinExistence type="predicted"/>
<dbReference type="OrthoDB" id="6334764at2759"/>
<gene>
    <name evidence="2" type="ORF">MCOR_39181</name>
</gene>
<dbReference type="Gene3D" id="3.30.900.20">
    <property type="match status" value="1"/>
</dbReference>
<dbReference type="Proteomes" id="UP000507470">
    <property type="component" value="Unassembled WGS sequence"/>
</dbReference>
<dbReference type="Pfam" id="PF06581">
    <property type="entry name" value="p31comet"/>
    <property type="match status" value="1"/>
</dbReference>
<feature type="coiled-coil region" evidence="1">
    <location>
        <begin position="50"/>
        <end position="113"/>
    </location>
</feature>
<keyword evidence="1" id="KW-0175">Coiled coil</keyword>
<evidence type="ECO:0000256" key="1">
    <source>
        <dbReference type="SAM" id="Coils"/>
    </source>
</evidence>